<gene>
    <name evidence="2" type="ORF">LAZ67_22000453</name>
</gene>
<feature type="region of interest" description="Disordered" evidence="1">
    <location>
        <begin position="1"/>
        <end position="24"/>
    </location>
</feature>
<evidence type="ECO:0000313" key="3">
    <source>
        <dbReference type="Proteomes" id="UP001235939"/>
    </source>
</evidence>
<dbReference type="EMBL" id="CP092884">
    <property type="protein sequence ID" value="UYV82667.1"/>
    <property type="molecule type" value="Genomic_DNA"/>
</dbReference>
<organism evidence="2 3">
    <name type="scientific">Cordylochernes scorpioides</name>
    <dbReference type="NCBI Taxonomy" id="51811"/>
    <lineage>
        <taxon>Eukaryota</taxon>
        <taxon>Metazoa</taxon>
        <taxon>Ecdysozoa</taxon>
        <taxon>Arthropoda</taxon>
        <taxon>Chelicerata</taxon>
        <taxon>Arachnida</taxon>
        <taxon>Pseudoscorpiones</taxon>
        <taxon>Cheliferoidea</taxon>
        <taxon>Chernetidae</taxon>
        <taxon>Cordylochernes</taxon>
    </lineage>
</organism>
<dbReference type="Proteomes" id="UP001235939">
    <property type="component" value="Chromosome 22"/>
</dbReference>
<evidence type="ECO:0000313" key="2">
    <source>
        <dbReference type="EMBL" id="UYV82667.1"/>
    </source>
</evidence>
<proteinExistence type="predicted"/>
<evidence type="ECO:0000256" key="1">
    <source>
        <dbReference type="SAM" id="MobiDB-lite"/>
    </source>
</evidence>
<keyword evidence="3" id="KW-1185">Reference proteome</keyword>
<sequence>MQGLPPRWSGVMARATRPSRLGPPSPCTPCWMTMEWSTPARPSTPVSNVHARLPSPSASSTGEAPYAFVELPIGYSKRYKILKKISIQTLLSSTPISTVSMPRRKIRAHYEHMSEFETGRAIE</sequence>
<reference evidence="2 3" key="1">
    <citation type="submission" date="2022-03" db="EMBL/GenBank/DDBJ databases">
        <title>A chromosomal length assembly of Cordylochernes scorpioides.</title>
        <authorList>
            <person name="Zeh D."/>
            <person name="Zeh J."/>
        </authorList>
    </citation>
    <scope>NUCLEOTIDE SEQUENCE [LARGE SCALE GENOMIC DNA]</scope>
    <source>
        <strain evidence="2">IN4F17</strain>
        <tissue evidence="2">Whole Body</tissue>
    </source>
</reference>
<protein>
    <submittedName>
        <fullName evidence="2">Uncharacterized protein</fullName>
    </submittedName>
</protein>
<feature type="region of interest" description="Disordered" evidence="1">
    <location>
        <begin position="42"/>
        <end position="61"/>
    </location>
</feature>
<name>A0ABY6LR90_9ARAC</name>
<accession>A0ABY6LR90</accession>